<dbReference type="RefSeq" id="XP_035826409.1">
    <property type="nucleotide sequence ID" value="XM_035970516.1"/>
</dbReference>
<dbReference type="InterPro" id="IPR051483">
    <property type="entry name" value="MAP7_domain-containing"/>
</dbReference>
<evidence type="ECO:0000313" key="8">
    <source>
        <dbReference type="Proteomes" id="UP000694888"/>
    </source>
</evidence>
<sequence>MRASRGPYSSSLSTSCHICNTLFAQVFPFSYLGLFNSYYTVAMFLAVMRCFVSDQTYDYNEDTHLDLGQQTDTDAERHLSDSPLTTSSSKRVKMDGDGDGAPSSLETSPKRQKGEQLLKGPGDGGSSTISFDSSAESTPRGGDKKSSAQSTPLSSARSGLQGSPVVGAGDLSSLDMKTSWDGSASGASSTKGEAACATTGTSEGGSTIGYTVAFKARAGMLADPVKIAKEREKEERVRQARERLAEERRKKLEELKEQQRIAQENREKQLEMRRKKIEDLRRRDVERRAAVEERRKMKEEIERVRRESILQKAEERVARYEAWKAGGRKGGRGHMLGFGSATPRDICQPLERPRRSSSHSALVRRSPNGSDMDSVRPQRRALSACSAVRRHCCVDINRIEGLEALGCSRSQAVRLYHFSCPCQPGHEACCMFGGEGSTPKHLSMSTSVLYHKRNPEFSSMNALSPASRPESALGTSPSSSAVSSGSSPYHYYRASTGGVGGAAGGAGATPPSRTTMTASMPSPVRMRDKAGPRKQRPASVASSMPSFVGGEPAKSPRSKSTDRAARDRSKTRPSRRESKDKENLAGKSSKSTPRADHDKDGDKDKTDGGEKAGKEKKGRTSLSFFERLATPKFQKGNQEPVEKEKTPKKDAPLVRVQFADDIVHDGSAEPELSPRKAYSTTNLATIRKRSSLREKPSPAKEKEATAAAPKPPAAKLTPKHSPAKEASSSSRGATSGPARSASPSGGKSSATSTPRVTPPPSASATPVPTATSASATPAEKHSAGEKHSAPEDGTTTPRTSSGPQDITAEEYKARLAEKRRQAREKAEREAEEERKRQEEARLAEEERMRLEEEEQRRQEEESLRVAAEARKAEEERLQRAIEAEEKRKREEAERLEQEKKAKEEADKKAKEEAERLEKEKQERARREEEERLQRKKKLEMIMKRVKPDASNAGSPASGGGADSSLKAESPTKSMSYSPNVSIVGSSQNSPEEQSKPIVPPAAANEEASEDSHKAAAGTVEEQSSRETTSSPSTVTEQGGESSDAATSGVTVGSTSTSSVMETSMTASSSSVPVFRSASSGDILDGASTHEEFREQDKEELRMSSSVISTPVRSENSKSPAPESVSDGRPKFKSPLLQQLVENKGGDSSSSSSPKFKSPLLQNLLGKTKVGARMGLSASMGDLSQNKDTPGGGSASHNNLSTMASSSDGNSSSGSDKEVSKQGKDEDKDEDTLEANRASGAMTSSVTTKSFDSTMTEGHHGVSNGVAEDSVATSVKFPSSMMSDSALGTSIEPHLDSPSAGPMTQSTVFNGHSEHKNGLEDSSISLHSPEGVSNSASVVTFDAEESTVSRTEEVSGSGQFEELIDLLDNTTAANKSNVLVPGPPIIAFDENRRADVTESLS</sequence>
<feature type="region of interest" description="Disordered" evidence="7">
    <location>
        <begin position="1284"/>
        <end position="1332"/>
    </location>
</feature>
<feature type="compositionally biased region" description="Polar residues" evidence="7">
    <location>
        <begin position="1194"/>
        <end position="1203"/>
    </location>
</feature>
<feature type="compositionally biased region" description="Polar residues" evidence="7">
    <location>
        <begin position="126"/>
        <end position="137"/>
    </location>
</feature>
<dbReference type="GeneID" id="101855501"/>
<protein>
    <submittedName>
        <fullName evidence="9">Serine-rich adhesin for platelets isoform X1</fullName>
    </submittedName>
</protein>
<feature type="compositionally biased region" description="Polar residues" evidence="7">
    <location>
        <begin position="793"/>
        <end position="804"/>
    </location>
</feature>
<dbReference type="PROSITE" id="PS51257">
    <property type="entry name" value="PROKAR_LIPOPROTEIN"/>
    <property type="match status" value="1"/>
</dbReference>
<feature type="region of interest" description="Disordered" evidence="7">
    <location>
        <begin position="73"/>
        <end position="207"/>
    </location>
</feature>
<evidence type="ECO:0000313" key="9">
    <source>
        <dbReference type="RefSeq" id="XP_035826409.1"/>
    </source>
</evidence>
<feature type="compositionally biased region" description="Basic and acidic residues" evidence="7">
    <location>
        <begin position="559"/>
        <end position="584"/>
    </location>
</feature>
<keyword evidence="5" id="KW-0206">Cytoskeleton</keyword>
<dbReference type="PANTHER" id="PTHR15073:SF1">
    <property type="entry name" value="RETICULOCYTE-BINDING PROTEIN HOMOLOG 2A"/>
    <property type="match status" value="1"/>
</dbReference>
<evidence type="ECO:0000256" key="6">
    <source>
        <dbReference type="SAM" id="Coils"/>
    </source>
</evidence>
<feature type="compositionally biased region" description="Basic and acidic residues" evidence="7">
    <location>
        <begin position="1087"/>
        <end position="1101"/>
    </location>
</feature>
<feature type="coiled-coil region" evidence="6">
    <location>
        <begin position="227"/>
        <end position="314"/>
    </location>
</feature>
<feature type="compositionally biased region" description="Low complexity" evidence="7">
    <location>
        <begin position="471"/>
        <end position="487"/>
    </location>
</feature>
<feature type="compositionally biased region" description="Low complexity" evidence="7">
    <location>
        <begin position="726"/>
        <end position="755"/>
    </location>
</feature>
<name>A0ABM1VVG7_APLCA</name>
<evidence type="ECO:0000256" key="1">
    <source>
        <dbReference type="ARBA" id="ARBA00004245"/>
    </source>
</evidence>
<keyword evidence="3" id="KW-0963">Cytoplasm</keyword>
<feature type="compositionally biased region" description="Basic and acidic residues" evidence="7">
    <location>
        <begin position="1214"/>
        <end position="1225"/>
    </location>
</feature>
<feature type="compositionally biased region" description="Basic and acidic residues" evidence="7">
    <location>
        <begin position="809"/>
        <end position="947"/>
    </location>
</feature>
<feature type="region of interest" description="Disordered" evidence="7">
    <location>
        <begin position="1175"/>
        <end position="1267"/>
    </location>
</feature>
<feature type="compositionally biased region" description="Polar residues" evidence="7">
    <location>
        <begin position="180"/>
        <end position="191"/>
    </location>
</feature>
<dbReference type="InterPro" id="IPR008604">
    <property type="entry name" value="MAP7_fam"/>
</dbReference>
<evidence type="ECO:0000256" key="4">
    <source>
        <dbReference type="ARBA" id="ARBA00023054"/>
    </source>
</evidence>
<feature type="compositionally biased region" description="Polar residues" evidence="7">
    <location>
        <begin position="1240"/>
        <end position="1255"/>
    </location>
</feature>
<gene>
    <name evidence="9" type="primary">LOC101855501</name>
</gene>
<feature type="compositionally biased region" description="Polar residues" evidence="7">
    <location>
        <begin position="147"/>
        <end position="161"/>
    </location>
</feature>
<evidence type="ECO:0000256" key="2">
    <source>
        <dbReference type="ARBA" id="ARBA00007525"/>
    </source>
</evidence>
<comment type="similarity">
    <text evidence="2">Belongs to the MAP7 family.</text>
</comment>
<dbReference type="Pfam" id="PF05672">
    <property type="entry name" value="MAP7"/>
    <property type="match status" value="1"/>
</dbReference>
<feature type="compositionally biased region" description="Basic and acidic residues" evidence="7">
    <location>
        <begin position="691"/>
        <end position="704"/>
    </location>
</feature>
<evidence type="ECO:0000256" key="7">
    <source>
        <dbReference type="SAM" id="MobiDB-lite"/>
    </source>
</evidence>
<feature type="compositionally biased region" description="Basic and acidic residues" evidence="7">
    <location>
        <begin position="593"/>
        <end position="615"/>
    </location>
</feature>
<feature type="compositionally biased region" description="Polar residues" evidence="7">
    <location>
        <begin position="1319"/>
        <end position="1332"/>
    </location>
</feature>
<feature type="compositionally biased region" description="Polar residues" evidence="7">
    <location>
        <begin position="1102"/>
        <end position="1118"/>
    </location>
</feature>
<dbReference type="Proteomes" id="UP000694888">
    <property type="component" value="Unplaced"/>
</dbReference>
<keyword evidence="8" id="KW-1185">Reference proteome</keyword>
<feature type="compositionally biased region" description="Low complexity" evidence="7">
    <location>
        <begin position="705"/>
        <end position="716"/>
    </location>
</feature>
<organism evidence="8 9">
    <name type="scientific">Aplysia californica</name>
    <name type="common">California sea hare</name>
    <dbReference type="NCBI Taxonomy" id="6500"/>
    <lineage>
        <taxon>Eukaryota</taxon>
        <taxon>Metazoa</taxon>
        <taxon>Spiralia</taxon>
        <taxon>Lophotrochozoa</taxon>
        <taxon>Mollusca</taxon>
        <taxon>Gastropoda</taxon>
        <taxon>Heterobranchia</taxon>
        <taxon>Euthyneura</taxon>
        <taxon>Tectipleura</taxon>
        <taxon>Aplysiida</taxon>
        <taxon>Aplysioidea</taxon>
        <taxon>Aplysiidae</taxon>
        <taxon>Aplysia</taxon>
    </lineage>
</organism>
<feature type="compositionally biased region" description="Low complexity" evidence="7">
    <location>
        <begin position="192"/>
        <end position="201"/>
    </location>
</feature>
<feature type="compositionally biased region" description="Basic and acidic residues" evidence="7">
    <location>
        <begin position="640"/>
        <end position="652"/>
    </location>
</feature>
<feature type="compositionally biased region" description="Polar residues" evidence="7">
    <location>
        <begin position="970"/>
        <end position="991"/>
    </location>
</feature>
<feature type="region of interest" description="Disordered" evidence="7">
    <location>
        <begin position="500"/>
        <end position="1159"/>
    </location>
</feature>
<feature type="compositionally biased region" description="Polar residues" evidence="7">
    <location>
        <begin position="1025"/>
        <end position="1044"/>
    </location>
</feature>
<feature type="compositionally biased region" description="Low complexity" evidence="7">
    <location>
        <begin position="762"/>
        <end position="777"/>
    </location>
</feature>
<feature type="compositionally biased region" description="Polar residues" evidence="7">
    <location>
        <begin position="511"/>
        <end position="520"/>
    </location>
</feature>
<evidence type="ECO:0000256" key="3">
    <source>
        <dbReference type="ARBA" id="ARBA00022490"/>
    </source>
</evidence>
<accession>A0ABM1VVG7</accession>
<dbReference type="PANTHER" id="PTHR15073">
    <property type="entry name" value="MICROTUBULE-ASSOCIATED PROTEIN"/>
    <property type="match status" value="1"/>
</dbReference>
<feature type="region of interest" description="Disordered" evidence="7">
    <location>
        <begin position="460"/>
        <end position="487"/>
    </location>
</feature>
<feature type="compositionally biased region" description="Low complexity" evidence="7">
    <location>
        <begin position="1045"/>
        <end position="1079"/>
    </location>
</feature>
<feature type="region of interest" description="Disordered" evidence="7">
    <location>
        <begin position="350"/>
        <end position="376"/>
    </location>
</feature>
<keyword evidence="4 6" id="KW-0175">Coiled coil</keyword>
<evidence type="ECO:0000256" key="5">
    <source>
        <dbReference type="ARBA" id="ARBA00023212"/>
    </source>
</evidence>
<feature type="compositionally biased region" description="Basic and acidic residues" evidence="7">
    <location>
        <begin position="778"/>
        <end position="790"/>
    </location>
</feature>
<proteinExistence type="inferred from homology"/>
<reference evidence="9" key="1">
    <citation type="submission" date="2025-08" db="UniProtKB">
        <authorList>
            <consortium name="RefSeq"/>
        </authorList>
    </citation>
    <scope>IDENTIFICATION</scope>
</reference>
<feature type="compositionally biased region" description="Low complexity" evidence="7">
    <location>
        <begin position="1204"/>
        <end position="1213"/>
    </location>
</feature>
<comment type="subcellular location">
    <subcellularLocation>
        <location evidence="1">Cytoplasm</location>
        <location evidence="1">Cytoskeleton</location>
    </subcellularLocation>
</comment>